<dbReference type="InterPro" id="IPR038765">
    <property type="entry name" value="Papain-like_cys_pep_sf"/>
</dbReference>
<sequence>MRKRDRIMIAVLIVACCALVFYRAMKIGRGEGAGMPVRHYELSVDMAMFGHGGEIAVRSYLPIETGRQSVRDELVSSGAFLFSMERTGNNRLGIWEKQNVAGPQSLVYSCVVRTDARRYELSPAMAIPSRYPAAVSRFLREDDYIQSGSTEISGLLDTLIPAESRGDVRSVLQAIFDYTHEEIRPSKYSGTTDALTCLRLGESSCGGKSRLFVALARAAGFPARPVGGLILKNGTWRAGHIWAEVWVGGHWVPFCPLNGYFAEVPDRYLITYIGDLPQFEHTRDINFRYHYSAKRILAPPDTASVRGWAATFDAPNLWAAFEQVRIPVNLLKIILMVPFGALIVVLCRNIIGVETFGTFMPALIAVAFRDTGLWWGAVLLVTVIGLGAAVRFFIGRFQLLHTPRLAVILTVIVLAILGLAMGGRVTGLVLPTRVSLFPLAILALTVERFSVMLEEDGPYRVATVSLGTLLVAAAAYGVMDWERLQVAVLMFPELLLLVIAAMFVLGRWSGMRLGEYIRFRELPGEGGQR</sequence>
<feature type="transmembrane region" description="Helical" evidence="1">
    <location>
        <begin position="373"/>
        <end position="393"/>
    </location>
</feature>
<organism evidence="3 4">
    <name type="scientific">Candidatus Polarisedimenticola svalbardensis</name>
    <dbReference type="NCBI Taxonomy" id="2886004"/>
    <lineage>
        <taxon>Bacteria</taxon>
        <taxon>Pseudomonadati</taxon>
        <taxon>Acidobacteriota</taxon>
        <taxon>Candidatus Polarisedimenticolia</taxon>
        <taxon>Candidatus Polarisedimenticolales</taxon>
        <taxon>Candidatus Polarisedimenticolaceae</taxon>
        <taxon>Candidatus Polarisedimenticola</taxon>
    </lineage>
</organism>
<feature type="transmembrane region" description="Helical" evidence="1">
    <location>
        <begin position="333"/>
        <end position="353"/>
    </location>
</feature>
<accession>A0A8J7CDV6</accession>
<name>A0A8J7CDV6_9BACT</name>
<dbReference type="Gene3D" id="3.10.620.30">
    <property type="match status" value="1"/>
</dbReference>
<feature type="domain" description="Transglutaminase-like" evidence="2">
    <location>
        <begin position="197"/>
        <end position="258"/>
    </location>
</feature>
<feature type="transmembrane region" description="Helical" evidence="1">
    <location>
        <begin position="458"/>
        <end position="478"/>
    </location>
</feature>
<proteinExistence type="predicted"/>
<dbReference type="SUPFAM" id="SSF54001">
    <property type="entry name" value="Cysteine proteinases"/>
    <property type="match status" value="1"/>
</dbReference>
<reference evidence="3 4" key="1">
    <citation type="submission" date="2020-08" db="EMBL/GenBank/DDBJ databases">
        <title>Acidobacteriota in marine sediments use diverse sulfur dissimilation pathways.</title>
        <authorList>
            <person name="Wasmund K."/>
        </authorList>
    </citation>
    <scope>NUCLEOTIDE SEQUENCE [LARGE SCALE GENOMIC DNA]</scope>
    <source>
        <strain evidence="3">MAG AM4</strain>
    </source>
</reference>
<protein>
    <submittedName>
        <fullName evidence="3">Transglutaminase</fullName>
    </submittedName>
</protein>
<keyword evidence="1" id="KW-0812">Transmembrane</keyword>
<dbReference type="EMBL" id="JACXWD010000075">
    <property type="protein sequence ID" value="MBD3869312.1"/>
    <property type="molecule type" value="Genomic_DNA"/>
</dbReference>
<evidence type="ECO:0000259" key="2">
    <source>
        <dbReference type="SMART" id="SM00460"/>
    </source>
</evidence>
<keyword evidence="1" id="KW-0472">Membrane</keyword>
<dbReference type="Pfam" id="PF14402">
    <property type="entry name" value="7TM_transglut"/>
    <property type="match status" value="1"/>
</dbReference>
<feature type="transmembrane region" description="Helical" evidence="1">
    <location>
        <begin position="405"/>
        <end position="422"/>
    </location>
</feature>
<feature type="transmembrane region" description="Helical" evidence="1">
    <location>
        <begin position="6"/>
        <end position="25"/>
    </location>
</feature>
<comment type="caution">
    <text evidence="3">The sequence shown here is derived from an EMBL/GenBank/DDBJ whole genome shotgun (WGS) entry which is preliminary data.</text>
</comment>
<evidence type="ECO:0000313" key="4">
    <source>
        <dbReference type="Proteomes" id="UP000648239"/>
    </source>
</evidence>
<dbReference type="InterPro" id="IPR025840">
    <property type="entry name" value="7TM_transglut"/>
</dbReference>
<dbReference type="SMART" id="SM00460">
    <property type="entry name" value="TGc"/>
    <property type="match status" value="1"/>
</dbReference>
<dbReference type="AlphaFoldDB" id="A0A8J7CDV6"/>
<evidence type="ECO:0000313" key="3">
    <source>
        <dbReference type="EMBL" id="MBD3869312.1"/>
    </source>
</evidence>
<dbReference type="PANTHER" id="PTHR33490">
    <property type="entry name" value="BLR5614 PROTEIN-RELATED"/>
    <property type="match status" value="1"/>
</dbReference>
<dbReference type="InterPro" id="IPR002931">
    <property type="entry name" value="Transglutaminase-like"/>
</dbReference>
<evidence type="ECO:0000256" key="1">
    <source>
        <dbReference type="SAM" id="Phobius"/>
    </source>
</evidence>
<dbReference type="Proteomes" id="UP000648239">
    <property type="component" value="Unassembled WGS sequence"/>
</dbReference>
<dbReference type="Pfam" id="PF01841">
    <property type="entry name" value="Transglut_core"/>
    <property type="match status" value="1"/>
</dbReference>
<feature type="transmembrane region" description="Helical" evidence="1">
    <location>
        <begin position="484"/>
        <end position="505"/>
    </location>
</feature>
<keyword evidence="1" id="KW-1133">Transmembrane helix</keyword>
<feature type="transmembrane region" description="Helical" evidence="1">
    <location>
        <begin position="428"/>
        <end position="446"/>
    </location>
</feature>
<gene>
    <name evidence="3" type="ORF">IFK94_14420</name>
</gene>